<proteinExistence type="predicted"/>
<dbReference type="Proteomes" id="UP000814140">
    <property type="component" value="Unassembled WGS sequence"/>
</dbReference>
<organism evidence="1 2">
    <name type="scientific">Artomyces pyxidatus</name>
    <dbReference type="NCBI Taxonomy" id="48021"/>
    <lineage>
        <taxon>Eukaryota</taxon>
        <taxon>Fungi</taxon>
        <taxon>Dikarya</taxon>
        <taxon>Basidiomycota</taxon>
        <taxon>Agaricomycotina</taxon>
        <taxon>Agaricomycetes</taxon>
        <taxon>Russulales</taxon>
        <taxon>Auriscalpiaceae</taxon>
        <taxon>Artomyces</taxon>
    </lineage>
</organism>
<protein>
    <submittedName>
        <fullName evidence="1">Uncharacterized protein</fullName>
    </submittedName>
</protein>
<reference evidence="1" key="1">
    <citation type="submission" date="2021-03" db="EMBL/GenBank/DDBJ databases">
        <authorList>
            <consortium name="DOE Joint Genome Institute"/>
            <person name="Ahrendt S."/>
            <person name="Looney B.P."/>
            <person name="Miyauchi S."/>
            <person name="Morin E."/>
            <person name="Drula E."/>
            <person name="Courty P.E."/>
            <person name="Chicoki N."/>
            <person name="Fauchery L."/>
            <person name="Kohler A."/>
            <person name="Kuo A."/>
            <person name="Labutti K."/>
            <person name="Pangilinan J."/>
            <person name="Lipzen A."/>
            <person name="Riley R."/>
            <person name="Andreopoulos W."/>
            <person name="He G."/>
            <person name="Johnson J."/>
            <person name="Barry K.W."/>
            <person name="Grigoriev I.V."/>
            <person name="Nagy L."/>
            <person name="Hibbett D."/>
            <person name="Henrissat B."/>
            <person name="Matheny P.B."/>
            <person name="Labbe J."/>
            <person name="Martin F."/>
        </authorList>
    </citation>
    <scope>NUCLEOTIDE SEQUENCE</scope>
    <source>
        <strain evidence="1">HHB10654</strain>
    </source>
</reference>
<keyword evidence="2" id="KW-1185">Reference proteome</keyword>
<sequence length="466" mass="51929">MSDIDEIDGFGPSAPPLPTKKRKQTNARPAAGSSKLKPASKATSSKRKPPVESIEDDDDDDDALQIIEPQEHESEAAPPTVKNKGKEKAVTVNGRDAKGKGKAKAQADSEANGPRNETPMLIEGSDDDNGVQPQPQLAGKGKKPTAVPPPSRKADQVSLRELERVKRQLEGATAQRDKLQDQLKELFSIRQTEAENDLQELTAQYESKLKAQEELNKELTSQLTRVDPMLRGGKSSTLHFLTRQAADAEKQAIEDEVQRLTGVVQLKDDVIAQKNQELRELKRSEDDLKMQLKAEIERNRTLLANRNGRDPPGSTLRGRAGRDAISNDPKNGATISLYEDMTNFLITNVKFEKGQYLDTEDWIYYCIFTHSETETSLTFTLTSSMMPKHGELLPIRSKDQLFATIKYQPLELDKESPAFVQKLEYLSGGFSFARDQMDIFLRTLNERLGAVASPEVTPIDVDKMEE</sequence>
<evidence type="ECO:0000313" key="1">
    <source>
        <dbReference type="EMBL" id="KAI0063426.1"/>
    </source>
</evidence>
<accession>A0ACB8T5Z2</accession>
<name>A0ACB8T5Z2_9AGAM</name>
<evidence type="ECO:0000313" key="2">
    <source>
        <dbReference type="Proteomes" id="UP000814140"/>
    </source>
</evidence>
<comment type="caution">
    <text evidence="1">The sequence shown here is derived from an EMBL/GenBank/DDBJ whole genome shotgun (WGS) entry which is preliminary data.</text>
</comment>
<reference evidence="1" key="2">
    <citation type="journal article" date="2022" name="New Phytol.">
        <title>Evolutionary transition to the ectomycorrhizal habit in the genomes of a hyperdiverse lineage of mushroom-forming fungi.</title>
        <authorList>
            <person name="Looney B."/>
            <person name="Miyauchi S."/>
            <person name="Morin E."/>
            <person name="Drula E."/>
            <person name="Courty P.E."/>
            <person name="Kohler A."/>
            <person name="Kuo A."/>
            <person name="LaButti K."/>
            <person name="Pangilinan J."/>
            <person name="Lipzen A."/>
            <person name="Riley R."/>
            <person name="Andreopoulos W."/>
            <person name="He G."/>
            <person name="Johnson J."/>
            <person name="Nolan M."/>
            <person name="Tritt A."/>
            <person name="Barry K.W."/>
            <person name="Grigoriev I.V."/>
            <person name="Nagy L.G."/>
            <person name="Hibbett D."/>
            <person name="Henrissat B."/>
            <person name="Matheny P.B."/>
            <person name="Labbe J."/>
            <person name="Martin F.M."/>
        </authorList>
    </citation>
    <scope>NUCLEOTIDE SEQUENCE</scope>
    <source>
        <strain evidence="1">HHB10654</strain>
    </source>
</reference>
<dbReference type="EMBL" id="MU277203">
    <property type="protein sequence ID" value="KAI0063426.1"/>
    <property type="molecule type" value="Genomic_DNA"/>
</dbReference>
<gene>
    <name evidence="1" type="ORF">BV25DRAFT_1899389</name>
</gene>